<dbReference type="PANTHER" id="PTHR43065:SF46">
    <property type="entry name" value="C4-DICARBOXYLATE TRANSPORT SENSOR PROTEIN DCTB"/>
    <property type="match status" value="1"/>
</dbReference>
<reference evidence="11" key="1">
    <citation type="submission" date="2017-04" db="EMBL/GenBank/DDBJ databases">
        <authorList>
            <person name="Varghese N."/>
            <person name="Submissions S."/>
        </authorList>
    </citation>
    <scope>NUCLEOTIDE SEQUENCE [LARGE SCALE GENOMIC DNA]</scope>
    <source>
        <strain evidence="11">Dd16</strain>
    </source>
</reference>
<protein>
    <recommendedName>
        <fullName evidence="2">histidine kinase</fullName>
        <ecNumber evidence="2">2.7.13.3</ecNumber>
    </recommendedName>
</protein>
<dbReference type="OrthoDB" id="1931120at2"/>
<comment type="catalytic activity">
    <reaction evidence="1">
        <text>ATP + protein L-histidine = ADP + protein N-phospho-L-histidine.</text>
        <dbReference type="EC" id="2.7.13.3"/>
    </reaction>
</comment>
<keyword evidence="8" id="KW-0472">Membrane</keyword>
<keyword evidence="8" id="KW-1133">Transmembrane helix</keyword>
<dbReference type="AlphaFoldDB" id="A0A1X7G933"/>
<dbReference type="Gene3D" id="3.30.565.10">
    <property type="entry name" value="Histidine kinase-like ATPase, C-terminal domain"/>
    <property type="match status" value="1"/>
</dbReference>
<keyword evidence="4" id="KW-0547">Nucleotide-binding</keyword>
<dbReference type="SUPFAM" id="SSF55785">
    <property type="entry name" value="PYP-like sensor domain (PAS domain)"/>
    <property type="match status" value="1"/>
</dbReference>
<dbReference type="SMART" id="SM00387">
    <property type="entry name" value="HATPase_c"/>
    <property type="match status" value="1"/>
</dbReference>
<proteinExistence type="predicted"/>
<evidence type="ECO:0000256" key="2">
    <source>
        <dbReference type="ARBA" id="ARBA00012438"/>
    </source>
</evidence>
<evidence type="ECO:0000256" key="8">
    <source>
        <dbReference type="SAM" id="Phobius"/>
    </source>
</evidence>
<keyword evidence="5 10" id="KW-0418">Kinase</keyword>
<feature type="transmembrane region" description="Helical" evidence="8">
    <location>
        <begin position="36"/>
        <end position="56"/>
    </location>
</feature>
<evidence type="ECO:0000256" key="5">
    <source>
        <dbReference type="ARBA" id="ARBA00022777"/>
    </source>
</evidence>
<accession>A0A1X7G933</accession>
<keyword evidence="7" id="KW-0902">Two-component regulatory system</keyword>
<dbReference type="GO" id="GO:0004673">
    <property type="term" value="F:protein histidine kinase activity"/>
    <property type="evidence" value="ECO:0007669"/>
    <property type="project" value="UniProtKB-EC"/>
</dbReference>
<dbReference type="PANTHER" id="PTHR43065">
    <property type="entry name" value="SENSOR HISTIDINE KINASE"/>
    <property type="match status" value="1"/>
</dbReference>
<evidence type="ECO:0000256" key="3">
    <source>
        <dbReference type="ARBA" id="ARBA00022679"/>
    </source>
</evidence>
<dbReference type="Proteomes" id="UP000192934">
    <property type="component" value="Chromosome I"/>
</dbReference>
<sequence length="446" mass="48328">MNFRRRFLSGLAWRVGLLVAAVYGLVWTFGTEGLGAARLVAGMLTLGAVAGLWRYIQRTNVELARFVDAVRFGDLSQGFSHRHEGSGFGEIGEALEDAMTKLRAERNRLTDASRFYESVLDDAPTPLITIDEEGRVELANKAARRLMVRHSGVRVADFQIYGDAFAKSLTELPVGRARLLPVMLESLPQSAMVTAASVHRLGGQVRVIAMQPIQGELNAVELAAQSDLVRVLTHEIMNSMTPVTSLAQTAAKLMADAEKGDARAVADARMAIDTLARRADGVMHFVESYRQISRTPEIRVQTFAAEPWAAELVRIACAADADGKVDFQLDVTPDDLPVELDPDLMSQVLINLMKNGAEAASGHSDKPVVRLSFSLTNRGRIQIEVGDNGPGVPESIRKDVFLPFFTTKAKGTGVGLSLARQIVLAHRGSIALTESAEGGAAFRILI</sequence>
<feature type="transmembrane region" description="Helical" evidence="8">
    <location>
        <begin position="12"/>
        <end position="30"/>
    </location>
</feature>
<dbReference type="InterPro" id="IPR000014">
    <property type="entry name" value="PAS"/>
</dbReference>
<dbReference type="GO" id="GO:0000160">
    <property type="term" value="P:phosphorelay signal transduction system"/>
    <property type="evidence" value="ECO:0007669"/>
    <property type="project" value="UniProtKB-KW"/>
</dbReference>
<dbReference type="InterPro" id="IPR035965">
    <property type="entry name" value="PAS-like_dom_sf"/>
</dbReference>
<evidence type="ECO:0000313" key="10">
    <source>
        <dbReference type="EMBL" id="SMF66070.1"/>
    </source>
</evidence>
<dbReference type="Pfam" id="PF02518">
    <property type="entry name" value="HATPase_c"/>
    <property type="match status" value="1"/>
</dbReference>
<keyword evidence="8" id="KW-0812">Transmembrane</keyword>
<dbReference type="PRINTS" id="PR00344">
    <property type="entry name" value="BCTRLSENSOR"/>
</dbReference>
<name>A0A1X7G933_9SPHN</name>
<dbReference type="InterPro" id="IPR003594">
    <property type="entry name" value="HATPase_dom"/>
</dbReference>
<dbReference type="InterPro" id="IPR004358">
    <property type="entry name" value="Sig_transdc_His_kin-like_C"/>
</dbReference>
<evidence type="ECO:0000256" key="6">
    <source>
        <dbReference type="ARBA" id="ARBA00022840"/>
    </source>
</evidence>
<evidence type="ECO:0000313" key="11">
    <source>
        <dbReference type="Proteomes" id="UP000192934"/>
    </source>
</evidence>
<dbReference type="STRING" id="941907.SAMN06295910_1363"/>
<evidence type="ECO:0000259" key="9">
    <source>
        <dbReference type="PROSITE" id="PS50109"/>
    </source>
</evidence>
<dbReference type="PROSITE" id="PS50109">
    <property type="entry name" value="HIS_KIN"/>
    <property type="match status" value="1"/>
</dbReference>
<gene>
    <name evidence="10" type="ORF">SAMN06295910_1363</name>
</gene>
<dbReference type="InterPro" id="IPR036890">
    <property type="entry name" value="HATPase_C_sf"/>
</dbReference>
<dbReference type="RefSeq" id="WP_085218103.1">
    <property type="nucleotide sequence ID" value="NZ_LT840185.1"/>
</dbReference>
<evidence type="ECO:0000256" key="7">
    <source>
        <dbReference type="ARBA" id="ARBA00023012"/>
    </source>
</evidence>
<dbReference type="EC" id="2.7.13.3" evidence="2"/>
<dbReference type="EMBL" id="LT840185">
    <property type="protein sequence ID" value="SMF66070.1"/>
    <property type="molecule type" value="Genomic_DNA"/>
</dbReference>
<keyword evidence="3" id="KW-0808">Transferase</keyword>
<keyword evidence="6" id="KW-0067">ATP-binding</keyword>
<dbReference type="Pfam" id="PF13188">
    <property type="entry name" value="PAS_8"/>
    <property type="match status" value="1"/>
</dbReference>
<evidence type="ECO:0000256" key="1">
    <source>
        <dbReference type="ARBA" id="ARBA00000085"/>
    </source>
</evidence>
<organism evidence="10 11">
    <name type="scientific">Allosphingosinicella indica</name>
    <dbReference type="NCBI Taxonomy" id="941907"/>
    <lineage>
        <taxon>Bacteria</taxon>
        <taxon>Pseudomonadati</taxon>
        <taxon>Pseudomonadota</taxon>
        <taxon>Alphaproteobacteria</taxon>
        <taxon>Sphingomonadales</taxon>
        <taxon>Sphingomonadaceae</taxon>
        <taxon>Allosphingosinicella</taxon>
    </lineage>
</organism>
<feature type="domain" description="Histidine kinase" evidence="9">
    <location>
        <begin position="231"/>
        <end position="446"/>
    </location>
</feature>
<dbReference type="SUPFAM" id="SSF55874">
    <property type="entry name" value="ATPase domain of HSP90 chaperone/DNA topoisomerase II/histidine kinase"/>
    <property type="match status" value="1"/>
</dbReference>
<keyword evidence="11" id="KW-1185">Reference proteome</keyword>
<dbReference type="GO" id="GO:0005524">
    <property type="term" value="F:ATP binding"/>
    <property type="evidence" value="ECO:0007669"/>
    <property type="project" value="UniProtKB-KW"/>
</dbReference>
<evidence type="ECO:0000256" key="4">
    <source>
        <dbReference type="ARBA" id="ARBA00022741"/>
    </source>
</evidence>
<dbReference type="Gene3D" id="3.30.450.20">
    <property type="entry name" value="PAS domain"/>
    <property type="match status" value="1"/>
</dbReference>
<dbReference type="InterPro" id="IPR005467">
    <property type="entry name" value="His_kinase_dom"/>
</dbReference>